<proteinExistence type="predicted"/>
<organism evidence="1 2">
    <name type="scientific">Symbiodinium pilosum</name>
    <name type="common">Dinoflagellate</name>
    <dbReference type="NCBI Taxonomy" id="2952"/>
    <lineage>
        <taxon>Eukaryota</taxon>
        <taxon>Sar</taxon>
        <taxon>Alveolata</taxon>
        <taxon>Dinophyceae</taxon>
        <taxon>Suessiales</taxon>
        <taxon>Symbiodiniaceae</taxon>
        <taxon>Symbiodinium</taxon>
    </lineage>
</organism>
<evidence type="ECO:0000313" key="1">
    <source>
        <dbReference type="EMBL" id="CAE7285710.1"/>
    </source>
</evidence>
<keyword evidence="2" id="KW-1185">Reference proteome</keyword>
<dbReference type="AlphaFoldDB" id="A0A812NFS6"/>
<dbReference type="OrthoDB" id="421012at2759"/>
<reference evidence="1" key="1">
    <citation type="submission" date="2021-02" db="EMBL/GenBank/DDBJ databases">
        <authorList>
            <person name="Dougan E. K."/>
            <person name="Rhodes N."/>
            <person name="Thang M."/>
            <person name="Chan C."/>
        </authorList>
    </citation>
    <scope>NUCLEOTIDE SEQUENCE</scope>
</reference>
<comment type="caution">
    <text evidence="1">The sequence shown here is derived from an EMBL/GenBank/DDBJ whole genome shotgun (WGS) entry which is preliminary data.</text>
</comment>
<name>A0A812NFS6_SYMPI</name>
<dbReference type="EMBL" id="CAJNIZ010009657">
    <property type="protein sequence ID" value="CAE7285710.1"/>
    <property type="molecule type" value="Genomic_DNA"/>
</dbReference>
<evidence type="ECO:0000313" key="2">
    <source>
        <dbReference type="Proteomes" id="UP000649617"/>
    </source>
</evidence>
<protein>
    <submittedName>
        <fullName evidence="1">Ycf45 protein</fullName>
    </submittedName>
</protein>
<dbReference type="Proteomes" id="UP000649617">
    <property type="component" value="Unassembled WGS sequence"/>
</dbReference>
<gene>
    <name evidence="1" type="primary">ycf45</name>
    <name evidence="1" type="ORF">SPIL2461_LOCUS6411</name>
</gene>
<accession>A0A812NFS6</accession>
<sequence length="155" mass="16710">MGLSGSHLHCETVRDVSPFTTEIIVVNNMQTPLLVIEAQHHGDATPANGIEHQVPPGEHAIMSGYLVEPRATIFIRTGLHTAKKILVPNLGRISVNNEPHGLKVETVDEQVSIEDFDGDAALIKGNDTVPMLMRNEHFKDVAPEGSPVNLKVGGA</sequence>